<dbReference type="RefSeq" id="WP_143140915.1">
    <property type="nucleotide sequence ID" value="NZ_FOMX01000019.1"/>
</dbReference>
<reference evidence="3" key="1">
    <citation type="submission" date="2016-10" db="EMBL/GenBank/DDBJ databases">
        <authorList>
            <person name="Varghese N."/>
            <person name="Submissions S."/>
        </authorList>
    </citation>
    <scope>NUCLEOTIDE SEQUENCE [LARGE SCALE GENOMIC DNA]</scope>
    <source>
        <strain evidence="3">ATCC 25963</strain>
    </source>
</reference>
<feature type="region of interest" description="Disordered" evidence="1">
    <location>
        <begin position="1"/>
        <end position="47"/>
    </location>
</feature>
<dbReference type="STRING" id="54.SAMN02745121_05484"/>
<accession>A0A1I2DA99</accession>
<gene>
    <name evidence="2" type="ORF">SAMN02745121_05484</name>
</gene>
<name>A0A1I2DA99_9BACT</name>
<keyword evidence="3" id="KW-1185">Reference proteome</keyword>
<protein>
    <submittedName>
        <fullName evidence="2">Uncharacterized protein</fullName>
    </submittedName>
</protein>
<sequence>MSESLAPPLPLAGPEIAEARELDGRERRRSGNRTRARDRMMDRASRDYPESEALRGVRGVENLVLFIDDDLRETGMALGHVEAYLVEILRMLESPRIKREDVHALASDTRVLDHVDMLVENLETLRRRLTKLATSLR</sequence>
<proteinExistence type="predicted"/>
<dbReference type="OrthoDB" id="5524203at2"/>
<evidence type="ECO:0000313" key="2">
    <source>
        <dbReference type="EMBL" id="SFE77398.1"/>
    </source>
</evidence>
<organism evidence="2 3">
    <name type="scientific">Nannocystis exedens</name>
    <dbReference type="NCBI Taxonomy" id="54"/>
    <lineage>
        <taxon>Bacteria</taxon>
        <taxon>Pseudomonadati</taxon>
        <taxon>Myxococcota</taxon>
        <taxon>Polyangia</taxon>
        <taxon>Nannocystales</taxon>
        <taxon>Nannocystaceae</taxon>
        <taxon>Nannocystis</taxon>
    </lineage>
</organism>
<evidence type="ECO:0000256" key="1">
    <source>
        <dbReference type="SAM" id="MobiDB-lite"/>
    </source>
</evidence>
<dbReference type="Proteomes" id="UP000199400">
    <property type="component" value="Unassembled WGS sequence"/>
</dbReference>
<dbReference type="AlphaFoldDB" id="A0A1I2DA99"/>
<feature type="compositionally biased region" description="Basic and acidic residues" evidence="1">
    <location>
        <begin position="35"/>
        <end position="47"/>
    </location>
</feature>
<evidence type="ECO:0000313" key="3">
    <source>
        <dbReference type="Proteomes" id="UP000199400"/>
    </source>
</evidence>
<feature type="compositionally biased region" description="Basic and acidic residues" evidence="1">
    <location>
        <begin position="17"/>
        <end position="26"/>
    </location>
</feature>
<dbReference type="EMBL" id="FOMX01000019">
    <property type="protein sequence ID" value="SFE77398.1"/>
    <property type="molecule type" value="Genomic_DNA"/>
</dbReference>